<reference evidence="1" key="1">
    <citation type="submission" date="2021-12" db="EMBL/GenBank/DDBJ databases">
        <title>Convergent genome expansion in fungi linked to evolution of root-endophyte symbiosis.</title>
        <authorList>
            <consortium name="DOE Joint Genome Institute"/>
            <person name="Ke Y.-H."/>
            <person name="Bonito G."/>
            <person name="Liao H.-L."/>
            <person name="Looney B."/>
            <person name="Rojas-Flechas A."/>
            <person name="Nash J."/>
            <person name="Hameed K."/>
            <person name="Schadt C."/>
            <person name="Martin F."/>
            <person name="Crous P.W."/>
            <person name="Miettinen O."/>
            <person name="Magnuson J.K."/>
            <person name="Labbe J."/>
            <person name="Jacobson D."/>
            <person name="Doktycz M.J."/>
            <person name="Veneault-Fourrey C."/>
            <person name="Kuo A."/>
            <person name="Mondo S."/>
            <person name="Calhoun S."/>
            <person name="Riley R."/>
            <person name="Ohm R."/>
            <person name="LaButti K."/>
            <person name="Andreopoulos B."/>
            <person name="Pangilinan J."/>
            <person name="Nolan M."/>
            <person name="Tritt A."/>
            <person name="Clum A."/>
            <person name="Lipzen A."/>
            <person name="Daum C."/>
            <person name="Barry K."/>
            <person name="Grigoriev I.V."/>
            <person name="Vilgalys R."/>
        </authorList>
    </citation>
    <scope>NUCLEOTIDE SEQUENCE</scope>
    <source>
        <strain evidence="1">PMI_201</strain>
    </source>
</reference>
<dbReference type="Proteomes" id="UP001201262">
    <property type="component" value="Unassembled WGS sequence"/>
</dbReference>
<dbReference type="GeneID" id="70239490"/>
<evidence type="ECO:0000313" key="2">
    <source>
        <dbReference type="Proteomes" id="UP001201262"/>
    </source>
</evidence>
<keyword evidence="2" id="KW-1185">Reference proteome</keyword>
<dbReference type="AlphaFoldDB" id="A0AAD4KYG3"/>
<dbReference type="RefSeq" id="XP_046075228.1">
    <property type="nucleotide sequence ID" value="XM_046209203.1"/>
</dbReference>
<accession>A0AAD4KYG3</accession>
<proteinExistence type="predicted"/>
<sequence length="159" mass="17988">MMMIDALRPLPKITTSNQCGRPSHPPNPASANNFPVPRRPYHAHFPFHFPPRTNLRGVLFHCFFIHSFFVLFTSSTVESLDKNPTALPSFPLLDKKKGRIVGAERSKAFCPVLSFRLSTIHAAPTFYRSFIKNQQQLLLDASTQSPIAHNFTPEKNNSK</sequence>
<gene>
    <name evidence="1" type="ORF">BGW36DRAFT_106679</name>
</gene>
<protein>
    <submittedName>
        <fullName evidence="1">Uncharacterized protein</fullName>
    </submittedName>
</protein>
<organism evidence="1 2">
    <name type="scientific">Talaromyces proteolyticus</name>
    <dbReference type="NCBI Taxonomy" id="1131652"/>
    <lineage>
        <taxon>Eukaryota</taxon>
        <taxon>Fungi</taxon>
        <taxon>Dikarya</taxon>
        <taxon>Ascomycota</taxon>
        <taxon>Pezizomycotina</taxon>
        <taxon>Eurotiomycetes</taxon>
        <taxon>Eurotiomycetidae</taxon>
        <taxon>Eurotiales</taxon>
        <taxon>Trichocomaceae</taxon>
        <taxon>Talaromyces</taxon>
        <taxon>Talaromyces sect. Bacilispori</taxon>
    </lineage>
</organism>
<evidence type="ECO:0000313" key="1">
    <source>
        <dbReference type="EMBL" id="KAH8701852.1"/>
    </source>
</evidence>
<dbReference type="EMBL" id="JAJTJA010000003">
    <property type="protein sequence ID" value="KAH8701852.1"/>
    <property type="molecule type" value="Genomic_DNA"/>
</dbReference>
<name>A0AAD4KYG3_9EURO</name>
<comment type="caution">
    <text evidence="1">The sequence shown here is derived from an EMBL/GenBank/DDBJ whole genome shotgun (WGS) entry which is preliminary data.</text>
</comment>